<dbReference type="PROSITE" id="PS50887">
    <property type="entry name" value="GGDEF"/>
    <property type="match status" value="1"/>
</dbReference>
<keyword evidence="6" id="KW-1185">Reference proteome</keyword>
<feature type="transmembrane region" description="Helical" evidence="3">
    <location>
        <begin position="6"/>
        <end position="22"/>
    </location>
</feature>
<feature type="transmembrane region" description="Helical" evidence="3">
    <location>
        <begin position="34"/>
        <end position="56"/>
    </location>
</feature>
<dbReference type="InterPro" id="IPR029787">
    <property type="entry name" value="Nucleotide_cyclase"/>
</dbReference>
<dbReference type="PANTHER" id="PTHR45138:SF9">
    <property type="entry name" value="DIGUANYLATE CYCLASE DGCM-RELATED"/>
    <property type="match status" value="1"/>
</dbReference>
<keyword evidence="3" id="KW-1133">Transmembrane helix</keyword>
<dbReference type="EMBL" id="PIPT01000004">
    <property type="protein sequence ID" value="RUO48289.1"/>
    <property type="molecule type" value="Genomic_DNA"/>
</dbReference>
<keyword evidence="3" id="KW-0812">Transmembrane</keyword>
<proteinExistence type="predicted"/>
<evidence type="ECO:0000313" key="5">
    <source>
        <dbReference type="EMBL" id="RUO48289.1"/>
    </source>
</evidence>
<evidence type="ECO:0000313" key="6">
    <source>
        <dbReference type="Proteomes" id="UP000286678"/>
    </source>
</evidence>
<name>A0A432XHR0_9GAMM</name>
<reference evidence="6" key="1">
    <citation type="journal article" date="2018" name="Front. Microbiol.">
        <title>Genome-Based Analysis Reveals the Taxonomy and Diversity of the Family Idiomarinaceae.</title>
        <authorList>
            <person name="Liu Y."/>
            <person name="Lai Q."/>
            <person name="Shao Z."/>
        </authorList>
    </citation>
    <scope>NUCLEOTIDE SEQUENCE [LARGE SCALE GENOMIC DNA]</scope>
    <source>
        <strain evidence="6">SW15</strain>
    </source>
</reference>
<evidence type="ECO:0000256" key="2">
    <source>
        <dbReference type="ARBA" id="ARBA00034247"/>
    </source>
</evidence>
<accession>A0A432XHR0</accession>
<sequence>MDIITIIVLTGLTNLTFALYSWHQVSNPESHFACRAFALAQFIKAASFILYAISLYHGYDHLRLLANLLIFIGCWAEVRSYNQLASAGIKASFLWAGAIVTCAVFTWFHFTSGDGPNNTMIVTASVLLVLPFSASVYALYQLLKQHPASVFPRVLVIVNAMIGLFCFIRAPLAASDSGFTMTGSVVVNELFIFATFLLGLGNGIGFIGFLKERSDEKLCVRANYDYLTGIYNRQHFERSAQKRLQSGDTFTLYFLDLDKFKGVNDRFGHAAGDEVLRLFGQLLREKQERYSAISGRLGGEEFGILLPHDTRLPHDTIIEQLRQDFASVGEKVIGEALTFSLGACPSKQADSVQELMHHADVLLYDAKHHLSSP</sequence>
<dbReference type="InterPro" id="IPR043128">
    <property type="entry name" value="Rev_trsase/Diguanyl_cyclase"/>
</dbReference>
<keyword evidence="3" id="KW-0472">Membrane</keyword>
<comment type="catalytic activity">
    <reaction evidence="2">
        <text>2 GTP = 3',3'-c-di-GMP + 2 diphosphate</text>
        <dbReference type="Rhea" id="RHEA:24898"/>
        <dbReference type="ChEBI" id="CHEBI:33019"/>
        <dbReference type="ChEBI" id="CHEBI:37565"/>
        <dbReference type="ChEBI" id="CHEBI:58805"/>
        <dbReference type="EC" id="2.7.7.65"/>
    </reaction>
</comment>
<dbReference type="SUPFAM" id="SSF55073">
    <property type="entry name" value="Nucleotide cyclase"/>
    <property type="match status" value="1"/>
</dbReference>
<dbReference type="RefSeq" id="WP_126833742.1">
    <property type="nucleotide sequence ID" value="NZ_PIPT01000004.1"/>
</dbReference>
<protein>
    <recommendedName>
        <fullName evidence="1">diguanylate cyclase</fullName>
        <ecNumber evidence="1">2.7.7.65</ecNumber>
    </recommendedName>
</protein>
<feature type="transmembrane region" description="Helical" evidence="3">
    <location>
        <begin position="190"/>
        <end position="210"/>
    </location>
</feature>
<dbReference type="GO" id="GO:0052621">
    <property type="term" value="F:diguanylate cyclase activity"/>
    <property type="evidence" value="ECO:0007669"/>
    <property type="project" value="UniProtKB-EC"/>
</dbReference>
<dbReference type="PANTHER" id="PTHR45138">
    <property type="entry name" value="REGULATORY COMPONENTS OF SENSORY TRANSDUCTION SYSTEM"/>
    <property type="match status" value="1"/>
</dbReference>
<feature type="transmembrane region" description="Helical" evidence="3">
    <location>
        <begin position="93"/>
        <end position="110"/>
    </location>
</feature>
<dbReference type="AlphaFoldDB" id="A0A432XHR0"/>
<dbReference type="EC" id="2.7.7.65" evidence="1"/>
<feature type="transmembrane region" description="Helical" evidence="3">
    <location>
        <begin position="150"/>
        <end position="170"/>
    </location>
</feature>
<dbReference type="Pfam" id="PF00990">
    <property type="entry name" value="GGDEF"/>
    <property type="match status" value="1"/>
</dbReference>
<dbReference type="InterPro" id="IPR000160">
    <property type="entry name" value="GGDEF_dom"/>
</dbReference>
<evidence type="ECO:0000256" key="3">
    <source>
        <dbReference type="SAM" id="Phobius"/>
    </source>
</evidence>
<dbReference type="NCBIfam" id="TIGR00254">
    <property type="entry name" value="GGDEF"/>
    <property type="match status" value="1"/>
</dbReference>
<dbReference type="OrthoDB" id="9812260at2"/>
<dbReference type="SMART" id="SM00267">
    <property type="entry name" value="GGDEF"/>
    <property type="match status" value="1"/>
</dbReference>
<evidence type="ECO:0000259" key="4">
    <source>
        <dbReference type="PROSITE" id="PS50887"/>
    </source>
</evidence>
<feature type="transmembrane region" description="Helical" evidence="3">
    <location>
        <begin position="122"/>
        <end position="143"/>
    </location>
</feature>
<dbReference type="Gene3D" id="3.30.70.270">
    <property type="match status" value="1"/>
</dbReference>
<comment type="caution">
    <text evidence="5">The sequence shown here is derived from an EMBL/GenBank/DDBJ whole genome shotgun (WGS) entry which is preliminary data.</text>
</comment>
<dbReference type="InterPro" id="IPR050469">
    <property type="entry name" value="Diguanylate_Cyclase"/>
</dbReference>
<gene>
    <name evidence="5" type="ORF">CWE21_07015</name>
</gene>
<feature type="domain" description="GGDEF" evidence="4">
    <location>
        <begin position="248"/>
        <end position="373"/>
    </location>
</feature>
<dbReference type="Proteomes" id="UP000286678">
    <property type="component" value="Unassembled WGS sequence"/>
</dbReference>
<organism evidence="5 6">
    <name type="scientific">Pseudidiomarina aquimaris</name>
    <dbReference type="NCBI Taxonomy" id="641841"/>
    <lineage>
        <taxon>Bacteria</taxon>
        <taxon>Pseudomonadati</taxon>
        <taxon>Pseudomonadota</taxon>
        <taxon>Gammaproteobacteria</taxon>
        <taxon>Alteromonadales</taxon>
        <taxon>Idiomarinaceae</taxon>
        <taxon>Pseudidiomarina</taxon>
    </lineage>
</organism>
<evidence type="ECO:0000256" key="1">
    <source>
        <dbReference type="ARBA" id="ARBA00012528"/>
    </source>
</evidence>
<dbReference type="CDD" id="cd01949">
    <property type="entry name" value="GGDEF"/>
    <property type="match status" value="1"/>
</dbReference>